<evidence type="ECO:0000256" key="1">
    <source>
        <dbReference type="ARBA" id="ARBA00022614"/>
    </source>
</evidence>
<feature type="compositionally biased region" description="Basic and acidic residues" evidence="3">
    <location>
        <begin position="422"/>
        <end position="436"/>
    </location>
</feature>
<feature type="compositionally biased region" description="Basic and acidic residues" evidence="3">
    <location>
        <begin position="611"/>
        <end position="621"/>
    </location>
</feature>
<keyword evidence="5" id="KW-1185">Reference proteome</keyword>
<protein>
    <recommendedName>
        <fullName evidence="6">Leucine-rich repeat-containing protein 43</fullName>
    </recommendedName>
</protein>
<dbReference type="PROSITE" id="PS51450">
    <property type="entry name" value="LRR"/>
    <property type="match status" value="1"/>
</dbReference>
<organism evidence="4 5">
    <name type="scientific">Potamilus streckersoni</name>
    <dbReference type="NCBI Taxonomy" id="2493646"/>
    <lineage>
        <taxon>Eukaryota</taxon>
        <taxon>Metazoa</taxon>
        <taxon>Spiralia</taxon>
        <taxon>Lophotrochozoa</taxon>
        <taxon>Mollusca</taxon>
        <taxon>Bivalvia</taxon>
        <taxon>Autobranchia</taxon>
        <taxon>Heteroconchia</taxon>
        <taxon>Palaeoheterodonta</taxon>
        <taxon>Unionida</taxon>
        <taxon>Unionoidea</taxon>
        <taxon>Unionidae</taxon>
        <taxon>Ambleminae</taxon>
        <taxon>Lampsilini</taxon>
        <taxon>Potamilus</taxon>
    </lineage>
</organism>
<feature type="region of interest" description="Disordered" evidence="3">
    <location>
        <begin position="492"/>
        <end position="552"/>
    </location>
</feature>
<gene>
    <name evidence="4" type="ORF">CHS0354_041472</name>
</gene>
<dbReference type="PANTHER" id="PTHR15454:SF19">
    <property type="entry name" value="LEUCINE-RICH REPEAT-CONTAINING PROTEIN 51"/>
    <property type="match status" value="1"/>
</dbReference>
<sequence>MQVVEVPSHTIQAFTAFETQLRGLCLREFPCGVGTWRETRPKHLQKLKSKDKIESKFTVTLKDYGANLEKTEALEEYVISKSSPWKLDYSWSNEAKQLREVAVKSPWLIDDVFILSFFKTIRIVDKNVSEVDPGFLRFSNLEELTLSCNFITTVNAKNLPRSLKVLELCANQISDLSSLCVQPPDLIHLGLGFNRLSFIGDCLTQDYWPCLLSLDLGHNNLTDLLDVVRKLGSLPKLRNLILQGNPLALIPGYRGYTIDCLRKLSILDDIMISADERHHFKGLARRREYILDEAKVTFEVTCIKGVPIPDELKNPEDLPEFPIIERRYFVQFMFPEDTSSKAEVFQLTHDDFGRLSSMASTLRSLDESRMEQFKDSTNTLDKPSEGSQPETVKNVNFTEKPEVVESKETSGEPAQPTTNPGDKQDTEKEVEKKPEIKLSPIKSTKGAWAEEIELKWSESIIRDDLVSLRDFFKQGMDFSVVEEVVLCYPAEEFSEDSGSQSEKKDKGKGNNKGEKKDDTKKGKDGGKGDNKKKKKESEQELKRNPPTYTTLATWHIPLSDFLEGEHDFQSIFTQGGVEVASTIKSIDTDRKDSKNKDSKDKKKPPSATKKNVKEEKGKDQKASASAAKGKDDKKDKGKGGKGPAPLQEDEEEPGPPPPLEVEIAFRLYHWKTAHDSLKEEEERKQKEQTEKK</sequence>
<evidence type="ECO:0000256" key="2">
    <source>
        <dbReference type="ARBA" id="ARBA00022737"/>
    </source>
</evidence>
<dbReference type="PANTHER" id="PTHR15454">
    <property type="entry name" value="NISCHARIN RELATED"/>
    <property type="match status" value="1"/>
</dbReference>
<dbReference type="InterPro" id="IPR001611">
    <property type="entry name" value="Leu-rich_rpt"/>
</dbReference>
<feature type="compositionally biased region" description="Polar residues" evidence="3">
    <location>
        <begin position="375"/>
        <end position="397"/>
    </location>
</feature>
<dbReference type="InterPro" id="IPR032675">
    <property type="entry name" value="LRR_dom_sf"/>
</dbReference>
<feature type="compositionally biased region" description="Basic and acidic residues" evidence="3">
    <location>
        <begin position="501"/>
        <end position="543"/>
    </location>
</feature>
<dbReference type="GO" id="GO:0005737">
    <property type="term" value="C:cytoplasm"/>
    <property type="evidence" value="ECO:0007669"/>
    <property type="project" value="TreeGrafter"/>
</dbReference>
<reference evidence="4" key="3">
    <citation type="submission" date="2023-05" db="EMBL/GenBank/DDBJ databases">
        <authorList>
            <person name="Smith C.H."/>
        </authorList>
    </citation>
    <scope>NUCLEOTIDE SEQUENCE</scope>
    <source>
        <strain evidence="4">CHS0354</strain>
        <tissue evidence="4">Mantle</tissue>
    </source>
</reference>
<evidence type="ECO:0000313" key="5">
    <source>
        <dbReference type="Proteomes" id="UP001195483"/>
    </source>
</evidence>
<feature type="compositionally biased region" description="Basic and acidic residues" evidence="3">
    <location>
        <begin position="628"/>
        <end position="638"/>
    </location>
</feature>
<keyword evidence="2" id="KW-0677">Repeat</keyword>
<accession>A0AAE0TAX9</accession>
<proteinExistence type="predicted"/>
<evidence type="ECO:0008006" key="6">
    <source>
        <dbReference type="Google" id="ProtNLM"/>
    </source>
</evidence>
<feature type="region of interest" description="Disordered" evidence="3">
    <location>
        <begin position="364"/>
        <end position="438"/>
    </location>
</feature>
<reference evidence="4" key="2">
    <citation type="journal article" date="2021" name="Genome Biol. Evol.">
        <title>Developing a high-quality reference genome for a parasitic bivalve with doubly uniparental inheritance (Bivalvia: Unionida).</title>
        <authorList>
            <person name="Smith C.H."/>
        </authorList>
    </citation>
    <scope>NUCLEOTIDE SEQUENCE</scope>
    <source>
        <strain evidence="4">CHS0354</strain>
        <tissue evidence="4">Mantle</tissue>
    </source>
</reference>
<dbReference type="EMBL" id="JAEAOA010002346">
    <property type="protein sequence ID" value="KAK3606520.1"/>
    <property type="molecule type" value="Genomic_DNA"/>
</dbReference>
<comment type="caution">
    <text evidence="4">The sequence shown here is derived from an EMBL/GenBank/DDBJ whole genome shotgun (WGS) entry which is preliminary data.</text>
</comment>
<feature type="compositionally biased region" description="Basic and acidic residues" evidence="3">
    <location>
        <begin position="586"/>
        <end position="600"/>
    </location>
</feature>
<dbReference type="Gene3D" id="3.80.10.10">
    <property type="entry name" value="Ribonuclease Inhibitor"/>
    <property type="match status" value="2"/>
</dbReference>
<dbReference type="Proteomes" id="UP001195483">
    <property type="component" value="Unassembled WGS sequence"/>
</dbReference>
<keyword evidence="1" id="KW-0433">Leucine-rich repeat</keyword>
<dbReference type="Pfam" id="PF14580">
    <property type="entry name" value="LRR_9"/>
    <property type="match status" value="1"/>
</dbReference>
<dbReference type="SUPFAM" id="SSF52075">
    <property type="entry name" value="Outer arm dynein light chain 1"/>
    <property type="match status" value="1"/>
</dbReference>
<feature type="compositionally biased region" description="Basic and acidic residues" evidence="3">
    <location>
        <begin position="364"/>
        <end position="374"/>
    </location>
</feature>
<reference evidence="4" key="1">
    <citation type="journal article" date="2021" name="Genome Biol. Evol.">
        <title>A High-Quality Reference Genome for a Parasitic Bivalve with Doubly Uniparental Inheritance (Bivalvia: Unionida).</title>
        <authorList>
            <person name="Smith C.H."/>
        </authorList>
    </citation>
    <scope>NUCLEOTIDE SEQUENCE</scope>
    <source>
        <strain evidence="4">CHS0354</strain>
    </source>
</reference>
<feature type="region of interest" description="Disordered" evidence="3">
    <location>
        <begin position="574"/>
        <end position="666"/>
    </location>
</feature>
<name>A0AAE0TAX9_9BIVA</name>
<dbReference type="AlphaFoldDB" id="A0AAE0TAX9"/>
<evidence type="ECO:0000313" key="4">
    <source>
        <dbReference type="EMBL" id="KAK3606520.1"/>
    </source>
</evidence>
<feature type="compositionally biased region" description="Basic and acidic residues" evidence="3">
    <location>
        <begin position="399"/>
        <end position="410"/>
    </location>
</feature>
<evidence type="ECO:0000256" key="3">
    <source>
        <dbReference type="SAM" id="MobiDB-lite"/>
    </source>
</evidence>